<gene>
    <name evidence="1" type="ORF">LXT13_09970</name>
</gene>
<comment type="caution">
    <text evidence="1">The sequence shown here is derived from an EMBL/GenBank/DDBJ whole genome shotgun (WGS) entry which is preliminary data.</text>
</comment>
<protein>
    <submittedName>
        <fullName evidence="1">Uncharacterized protein</fullName>
    </submittedName>
</protein>
<dbReference type="RefSeq" id="WP_233372005.1">
    <property type="nucleotide sequence ID" value="NZ_JAJTWU010000003.1"/>
</dbReference>
<reference evidence="1 2" key="1">
    <citation type="submission" date="2021-12" db="EMBL/GenBank/DDBJ databases">
        <title>Genome seq of P8.</title>
        <authorList>
            <person name="Seo T."/>
        </authorList>
    </citation>
    <scope>NUCLEOTIDE SEQUENCE [LARGE SCALE GENOMIC DNA]</scope>
    <source>
        <strain evidence="1 2">P8</strain>
    </source>
</reference>
<dbReference type="Proteomes" id="UP001200741">
    <property type="component" value="Unassembled WGS sequence"/>
</dbReference>
<organism evidence="1 2">
    <name type="scientific">Pelomonas cellulosilytica</name>
    <dbReference type="NCBI Taxonomy" id="2906762"/>
    <lineage>
        <taxon>Bacteria</taxon>
        <taxon>Pseudomonadati</taxon>
        <taxon>Pseudomonadota</taxon>
        <taxon>Betaproteobacteria</taxon>
        <taxon>Burkholderiales</taxon>
        <taxon>Sphaerotilaceae</taxon>
        <taxon>Roseateles</taxon>
    </lineage>
</organism>
<name>A0ABS8XVK8_9BURK</name>
<evidence type="ECO:0000313" key="2">
    <source>
        <dbReference type="Proteomes" id="UP001200741"/>
    </source>
</evidence>
<accession>A0ABS8XVK8</accession>
<evidence type="ECO:0000313" key="1">
    <source>
        <dbReference type="EMBL" id="MCE4554758.1"/>
    </source>
</evidence>
<sequence>MLADVDATLPVRTGAPTSDIARSYLGLLVQGKSDFDAVENLRGDKFFKQALGIGLRPPSVPSAKCRCAQTQFMDRR</sequence>
<dbReference type="EMBL" id="JAJTWU010000003">
    <property type="protein sequence ID" value="MCE4554758.1"/>
    <property type="molecule type" value="Genomic_DNA"/>
</dbReference>
<proteinExistence type="predicted"/>
<keyword evidence="2" id="KW-1185">Reference proteome</keyword>